<evidence type="ECO:0000313" key="1">
    <source>
        <dbReference type="EMBL" id="WRO20991.1"/>
    </source>
</evidence>
<dbReference type="Proteomes" id="UP001329915">
    <property type="component" value="Chromosome"/>
</dbReference>
<accession>A0AAU0ULC6</accession>
<keyword evidence="2" id="KW-1185">Reference proteome</keyword>
<protein>
    <submittedName>
        <fullName evidence="1">Uncharacterized protein</fullName>
    </submittedName>
</protein>
<gene>
    <name evidence="1" type="ORF">MFMK1_000782</name>
</gene>
<dbReference type="RefSeq" id="WP_366923866.1">
    <property type="nucleotide sequence ID" value="NZ_CP121694.1"/>
</dbReference>
<sequence>MKATFNDFIRKAPNYKKFKGNAEAIHIFNEILSDDQNIIVMIDASEAGKPALCACLEQVEDYYLSQAFPTFDLRDNFTKQALGTMVRIVLEPFGYLTKSQKDIPKSYNARFVTSAMTYAKTGPATMRVVRRIEQI</sequence>
<proteinExistence type="predicted"/>
<organism evidence="1 2">
    <name type="scientific">Metallumcola ferriviriculae</name>
    <dbReference type="NCBI Taxonomy" id="3039180"/>
    <lineage>
        <taxon>Bacteria</taxon>
        <taxon>Bacillati</taxon>
        <taxon>Bacillota</taxon>
        <taxon>Clostridia</taxon>
        <taxon>Neomoorellales</taxon>
        <taxon>Desulfitibacteraceae</taxon>
        <taxon>Metallumcola</taxon>
    </lineage>
</organism>
<evidence type="ECO:0000313" key="2">
    <source>
        <dbReference type="Proteomes" id="UP001329915"/>
    </source>
</evidence>
<reference evidence="1 2" key="1">
    <citation type="submission" date="2023-04" db="EMBL/GenBank/DDBJ databases">
        <authorList>
            <person name="Hsu D."/>
        </authorList>
    </citation>
    <scope>NUCLEOTIDE SEQUENCE [LARGE SCALE GENOMIC DNA]</scope>
    <source>
        <strain evidence="1 2">MK1</strain>
    </source>
</reference>
<name>A0AAU0ULC6_9FIRM</name>
<dbReference type="AlphaFoldDB" id="A0AAU0ULC6"/>
<dbReference type="KEGG" id="dbc:MFMK1_000782"/>
<dbReference type="EMBL" id="CP121694">
    <property type="protein sequence ID" value="WRO20991.1"/>
    <property type="molecule type" value="Genomic_DNA"/>
</dbReference>